<dbReference type="Gene3D" id="1.10.10.10">
    <property type="entry name" value="Winged helix-like DNA-binding domain superfamily/Winged helix DNA-binding domain"/>
    <property type="match status" value="1"/>
</dbReference>
<evidence type="ECO:0000313" key="7">
    <source>
        <dbReference type="Proteomes" id="UP000317093"/>
    </source>
</evidence>
<dbReference type="Gene3D" id="1.10.1740.10">
    <property type="match status" value="1"/>
</dbReference>
<organism evidence="6 7">
    <name type="scientific">Kolteria novifilia</name>
    <dbReference type="NCBI Taxonomy" id="2527975"/>
    <lineage>
        <taxon>Bacteria</taxon>
        <taxon>Pseudomonadati</taxon>
        <taxon>Planctomycetota</taxon>
        <taxon>Planctomycetia</taxon>
        <taxon>Kolteriales</taxon>
        <taxon>Kolteriaceae</taxon>
        <taxon>Kolteria</taxon>
    </lineage>
</organism>
<dbReference type="SUPFAM" id="SSF88946">
    <property type="entry name" value="Sigma2 domain of RNA polymerase sigma factors"/>
    <property type="match status" value="1"/>
</dbReference>
<dbReference type="PANTHER" id="PTHR43133">
    <property type="entry name" value="RNA POLYMERASE ECF-TYPE SIGMA FACTO"/>
    <property type="match status" value="1"/>
</dbReference>
<dbReference type="KEGG" id="knv:Pan216_51800"/>
<dbReference type="InterPro" id="IPR014331">
    <property type="entry name" value="RNA_pol_sigma70_ECF_RHOBA"/>
</dbReference>
<keyword evidence="2" id="KW-0805">Transcription regulation</keyword>
<gene>
    <name evidence="6" type="ORF">Pan216_51800</name>
</gene>
<sequence length="179" mass="20393">MSKPSSENDKVQAYSRLLVANQRRIYGFILSLVHDRAAADDILQDVSSLLWEKFDRFEPGTDFAAWAMSVARLTILNWRRRQQKLPLPLDDKQFALLADAAVAVSCEMEDRREALGHCLENLSDENRGLLVQRYESSQPVAAIAEQLGRSRVAIHKRLNRIHHQLLECINRRLETGGAT</sequence>
<dbReference type="PANTHER" id="PTHR43133:SF51">
    <property type="entry name" value="RNA POLYMERASE SIGMA FACTOR"/>
    <property type="match status" value="1"/>
</dbReference>
<dbReference type="Pfam" id="PF04542">
    <property type="entry name" value="Sigma70_r2"/>
    <property type="match status" value="1"/>
</dbReference>
<comment type="similarity">
    <text evidence="1">Belongs to the sigma-70 factor family. ECF subfamily.</text>
</comment>
<dbReference type="InterPro" id="IPR013324">
    <property type="entry name" value="RNA_pol_sigma_r3/r4-like"/>
</dbReference>
<dbReference type="InterPro" id="IPR036388">
    <property type="entry name" value="WH-like_DNA-bd_sf"/>
</dbReference>
<evidence type="ECO:0000259" key="5">
    <source>
        <dbReference type="Pfam" id="PF04542"/>
    </source>
</evidence>
<evidence type="ECO:0000256" key="2">
    <source>
        <dbReference type="ARBA" id="ARBA00023015"/>
    </source>
</evidence>
<evidence type="ECO:0000256" key="3">
    <source>
        <dbReference type="ARBA" id="ARBA00023082"/>
    </source>
</evidence>
<dbReference type="NCBIfam" id="TIGR02989">
    <property type="entry name" value="Sig-70_gvs1"/>
    <property type="match status" value="1"/>
</dbReference>
<dbReference type="AlphaFoldDB" id="A0A518BBC6"/>
<dbReference type="NCBIfam" id="TIGR02937">
    <property type="entry name" value="sigma70-ECF"/>
    <property type="match status" value="1"/>
</dbReference>
<dbReference type="Proteomes" id="UP000317093">
    <property type="component" value="Chromosome"/>
</dbReference>
<dbReference type="InterPro" id="IPR039425">
    <property type="entry name" value="RNA_pol_sigma-70-like"/>
</dbReference>
<evidence type="ECO:0000256" key="4">
    <source>
        <dbReference type="ARBA" id="ARBA00023163"/>
    </source>
</evidence>
<keyword evidence="7" id="KW-1185">Reference proteome</keyword>
<dbReference type="RefSeq" id="WP_145262393.1">
    <property type="nucleotide sequence ID" value="NZ_CP036279.1"/>
</dbReference>
<keyword evidence="4" id="KW-0804">Transcription</keyword>
<dbReference type="InterPro" id="IPR013325">
    <property type="entry name" value="RNA_pol_sigma_r2"/>
</dbReference>
<dbReference type="InterPro" id="IPR007627">
    <property type="entry name" value="RNA_pol_sigma70_r2"/>
</dbReference>
<keyword evidence="3" id="KW-0731">Sigma factor</keyword>
<dbReference type="GO" id="GO:0006352">
    <property type="term" value="P:DNA-templated transcription initiation"/>
    <property type="evidence" value="ECO:0007669"/>
    <property type="project" value="InterPro"/>
</dbReference>
<evidence type="ECO:0000313" key="6">
    <source>
        <dbReference type="EMBL" id="QDU64291.1"/>
    </source>
</evidence>
<protein>
    <submittedName>
        <fullName evidence="6">RNA polymerase sigma factor</fullName>
    </submittedName>
</protein>
<dbReference type="InterPro" id="IPR014284">
    <property type="entry name" value="RNA_pol_sigma-70_dom"/>
</dbReference>
<feature type="domain" description="RNA polymerase sigma-70 region 2" evidence="5">
    <location>
        <begin position="19"/>
        <end position="84"/>
    </location>
</feature>
<evidence type="ECO:0000256" key="1">
    <source>
        <dbReference type="ARBA" id="ARBA00010641"/>
    </source>
</evidence>
<proteinExistence type="inferred from homology"/>
<dbReference type="EMBL" id="CP036279">
    <property type="protein sequence ID" value="QDU64291.1"/>
    <property type="molecule type" value="Genomic_DNA"/>
</dbReference>
<dbReference type="SUPFAM" id="SSF88659">
    <property type="entry name" value="Sigma3 and sigma4 domains of RNA polymerase sigma factors"/>
    <property type="match status" value="1"/>
</dbReference>
<dbReference type="OrthoDB" id="6383365at2"/>
<dbReference type="GO" id="GO:0016987">
    <property type="term" value="F:sigma factor activity"/>
    <property type="evidence" value="ECO:0007669"/>
    <property type="project" value="UniProtKB-KW"/>
</dbReference>
<name>A0A518BBC6_9BACT</name>
<accession>A0A518BBC6</accession>
<reference evidence="6 7" key="1">
    <citation type="submission" date="2019-02" db="EMBL/GenBank/DDBJ databases">
        <title>Deep-cultivation of Planctomycetes and their phenomic and genomic characterization uncovers novel biology.</title>
        <authorList>
            <person name="Wiegand S."/>
            <person name="Jogler M."/>
            <person name="Boedeker C."/>
            <person name="Pinto D."/>
            <person name="Vollmers J."/>
            <person name="Rivas-Marin E."/>
            <person name="Kohn T."/>
            <person name="Peeters S.H."/>
            <person name="Heuer A."/>
            <person name="Rast P."/>
            <person name="Oberbeckmann S."/>
            <person name="Bunk B."/>
            <person name="Jeske O."/>
            <person name="Meyerdierks A."/>
            <person name="Storesund J.E."/>
            <person name="Kallscheuer N."/>
            <person name="Luecker S."/>
            <person name="Lage O.M."/>
            <person name="Pohl T."/>
            <person name="Merkel B.J."/>
            <person name="Hornburger P."/>
            <person name="Mueller R.-W."/>
            <person name="Bruemmer F."/>
            <person name="Labrenz M."/>
            <person name="Spormann A.M."/>
            <person name="Op den Camp H."/>
            <person name="Overmann J."/>
            <person name="Amann R."/>
            <person name="Jetten M.S.M."/>
            <person name="Mascher T."/>
            <person name="Medema M.H."/>
            <person name="Devos D.P."/>
            <person name="Kaster A.-K."/>
            <person name="Ovreas L."/>
            <person name="Rohde M."/>
            <person name="Galperin M.Y."/>
            <person name="Jogler C."/>
        </authorList>
    </citation>
    <scope>NUCLEOTIDE SEQUENCE [LARGE SCALE GENOMIC DNA]</scope>
    <source>
        <strain evidence="6 7">Pan216</strain>
    </source>
</reference>